<dbReference type="HOGENOM" id="CLU_3002283_0_0_1"/>
<protein>
    <submittedName>
        <fullName evidence="1">Uncharacterized protein</fullName>
    </submittedName>
</protein>
<feature type="non-terminal residue" evidence="1">
    <location>
        <position position="57"/>
    </location>
</feature>
<dbReference type="Proteomes" id="UP000054485">
    <property type="component" value="Unassembled WGS sequence"/>
</dbReference>
<keyword evidence="2" id="KW-1185">Reference proteome</keyword>
<dbReference type="AlphaFoldDB" id="A0A0D0AXS5"/>
<feature type="non-terminal residue" evidence="1">
    <location>
        <position position="1"/>
    </location>
</feature>
<organism evidence="1 2">
    <name type="scientific">Suillus luteus UH-Slu-Lm8-n1</name>
    <dbReference type="NCBI Taxonomy" id="930992"/>
    <lineage>
        <taxon>Eukaryota</taxon>
        <taxon>Fungi</taxon>
        <taxon>Dikarya</taxon>
        <taxon>Basidiomycota</taxon>
        <taxon>Agaricomycotina</taxon>
        <taxon>Agaricomycetes</taxon>
        <taxon>Agaricomycetidae</taxon>
        <taxon>Boletales</taxon>
        <taxon>Suillineae</taxon>
        <taxon>Suillaceae</taxon>
        <taxon>Suillus</taxon>
    </lineage>
</organism>
<reference evidence="1 2" key="1">
    <citation type="submission" date="2014-04" db="EMBL/GenBank/DDBJ databases">
        <authorList>
            <consortium name="DOE Joint Genome Institute"/>
            <person name="Kuo A."/>
            <person name="Ruytinx J."/>
            <person name="Rineau F."/>
            <person name="Colpaert J."/>
            <person name="Kohler A."/>
            <person name="Nagy L.G."/>
            <person name="Floudas D."/>
            <person name="Copeland A."/>
            <person name="Barry K.W."/>
            <person name="Cichocki N."/>
            <person name="Veneault-Fourrey C."/>
            <person name="LaButti K."/>
            <person name="Lindquist E.A."/>
            <person name="Lipzen A."/>
            <person name="Lundell T."/>
            <person name="Morin E."/>
            <person name="Murat C."/>
            <person name="Sun H."/>
            <person name="Tunlid A."/>
            <person name="Henrissat B."/>
            <person name="Grigoriev I.V."/>
            <person name="Hibbett D.S."/>
            <person name="Martin F."/>
            <person name="Nordberg H.P."/>
            <person name="Cantor M.N."/>
            <person name="Hua S.X."/>
        </authorList>
    </citation>
    <scope>NUCLEOTIDE SEQUENCE [LARGE SCALE GENOMIC DNA]</scope>
    <source>
        <strain evidence="1 2">UH-Slu-Lm8-n1</strain>
    </source>
</reference>
<gene>
    <name evidence="1" type="ORF">CY34DRAFT_804752</name>
</gene>
<dbReference type="InParanoid" id="A0A0D0AXS5"/>
<dbReference type="EMBL" id="KN835234">
    <property type="protein sequence ID" value="KIK42604.1"/>
    <property type="molecule type" value="Genomic_DNA"/>
</dbReference>
<proteinExistence type="predicted"/>
<evidence type="ECO:0000313" key="2">
    <source>
        <dbReference type="Proteomes" id="UP000054485"/>
    </source>
</evidence>
<reference evidence="2" key="2">
    <citation type="submission" date="2015-01" db="EMBL/GenBank/DDBJ databases">
        <title>Evolutionary Origins and Diversification of the Mycorrhizal Mutualists.</title>
        <authorList>
            <consortium name="DOE Joint Genome Institute"/>
            <consortium name="Mycorrhizal Genomics Consortium"/>
            <person name="Kohler A."/>
            <person name="Kuo A."/>
            <person name="Nagy L.G."/>
            <person name="Floudas D."/>
            <person name="Copeland A."/>
            <person name="Barry K.W."/>
            <person name="Cichocki N."/>
            <person name="Veneault-Fourrey C."/>
            <person name="LaButti K."/>
            <person name="Lindquist E.A."/>
            <person name="Lipzen A."/>
            <person name="Lundell T."/>
            <person name="Morin E."/>
            <person name="Murat C."/>
            <person name="Riley R."/>
            <person name="Ohm R."/>
            <person name="Sun H."/>
            <person name="Tunlid A."/>
            <person name="Henrissat B."/>
            <person name="Grigoriev I.V."/>
            <person name="Hibbett D.S."/>
            <person name="Martin F."/>
        </authorList>
    </citation>
    <scope>NUCLEOTIDE SEQUENCE [LARGE SCALE GENOMIC DNA]</scope>
    <source>
        <strain evidence="2">UH-Slu-Lm8-n1</strain>
    </source>
</reference>
<evidence type="ECO:0000313" key="1">
    <source>
        <dbReference type="EMBL" id="KIK42604.1"/>
    </source>
</evidence>
<sequence length="57" mass="6287">IARVNFVCPPYSSDHQDLMNQDGRPLQCFADGVLQVHLPKSATKLSITHCDSTTARC</sequence>
<accession>A0A0D0AXS5</accession>
<name>A0A0D0AXS5_9AGAM</name>